<dbReference type="SUPFAM" id="SSF48264">
    <property type="entry name" value="Cytochrome P450"/>
    <property type="match status" value="1"/>
</dbReference>
<evidence type="ECO:0000313" key="8">
    <source>
        <dbReference type="EMBL" id="MBP2323978.1"/>
    </source>
</evidence>
<dbReference type="InterPro" id="IPR002403">
    <property type="entry name" value="Cyt_P450_E_grp-IV"/>
</dbReference>
<dbReference type="InterPro" id="IPR050196">
    <property type="entry name" value="Cytochrome_P450_Monoox"/>
</dbReference>
<keyword evidence="4 7" id="KW-0560">Oxidoreductase</keyword>
<sequence>MAAAPVAPGRVPVVGHALAMGRDPMAFIQDLRMLGDIVTFYLGTKPIHLVNSPDLIRRVLVTDARRFSRGRIFAKARQLFGDGLATADEPLHMRQRRVMQPAFHCARVEKYVGVMRSETREFVSTWRPGQVIAMDQEISRLTLTVTAKALFRADLGATAVAEVCRSLGPILNGVTTRALLPDILGRIPTPGNRRFDTSLARLMAIVDEVIKAYRASGTDHGDLLSMLVASEMTDAEVRTQVMNILMAGTDTTAITLSWACYEIANDPTVERGVCEEIDSVLRGEPVTAATLAGLSYMDRVLRETVRKHTPVWLVMRKAVERVSLGEVTIEPGAQVLISMPALHRDPGLFPDPLRFDPDRWLAEEAAEWPKAQYIPFGAGGHRCIGDTFAWAEMATVLATVYANWRLRVVPGRQVREVARAFLRPDALPMTVQPRNDRKLVN</sequence>
<keyword evidence="2 7" id="KW-0349">Heme</keyword>
<dbReference type="PROSITE" id="PS00086">
    <property type="entry name" value="CYTOCHROME_P450"/>
    <property type="match status" value="1"/>
</dbReference>
<organism evidence="8 9">
    <name type="scientific">Kibdelosporangium banguiense</name>
    <dbReference type="NCBI Taxonomy" id="1365924"/>
    <lineage>
        <taxon>Bacteria</taxon>
        <taxon>Bacillati</taxon>
        <taxon>Actinomycetota</taxon>
        <taxon>Actinomycetes</taxon>
        <taxon>Pseudonocardiales</taxon>
        <taxon>Pseudonocardiaceae</taxon>
        <taxon>Kibdelosporangium</taxon>
    </lineage>
</organism>
<evidence type="ECO:0000256" key="2">
    <source>
        <dbReference type="ARBA" id="ARBA00022617"/>
    </source>
</evidence>
<comment type="similarity">
    <text evidence="1 7">Belongs to the cytochrome P450 family.</text>
</comment>
<gene>
    <name evidence="8" type="ORF">JOF56_004363</name>
</gene>
<dbReference type="PRINTS" id="PR00465">
    <property type="entry name" value="EP450IV"/>
</dbReference>
<evidence type="ECO:0000256" key="7">
    <source>
        <dbReference type="RuleBase" id="RU000461"/>
    </source>
</evidence>
<evidence type="ECO:0000313" key="9">
    <source>
        <dbReference type="Proteomes" id="UP001519332"/>
    </source>
</evidence>
<dbReference type="RefSeq" id="WP_209640989.1">
    <property type="nucleotide sequence ID" value="NZ_JAGINW010000001.1"/>
</dbReference>
<dbReference type="InterPro" id="IPR001128">
    <property type="entry name" value="Cyt_P450"/>
</dbReference>
<dbReference type="PANTHER" id="PTHR24291">
    <property type="entry name" value="CYTOCHROME P450 FAMILY 4"/>
    <property type="match status" value="1"/>
</dbReference>
<dbReference type="Proteomes" id="UP001519332">
    <property type="component" value="Unassembled WGS sequence"/>
</dbReference>
<dbReference type="InterPro" id="IPR017972">
    <property type="entry name" value="Cyt_P450_CS"/>
</dbReference>
<protein>
    <submittedName>
        <fullName evidence="8">Cytochrome P450</fullName>
    </submittedName>
</protein>
<evidence type="ECO:0000256" key="1">
    <source>
        <dbReference type="ARBA" id="ARBA00010617"/>
    </source>
</evidence>
<reference evidence="8 9" key="1">
    <citation type="submission" date="2021-03" db="EMBL/GenBank/DDBJ databases">
        <title>Sequencing the genomes of 1000 actinobacteria strains.</title>
        <authorList>
            <person name="Klenk H.-P."/>
        </authorList>
    </citation>
    <scope>NUCLEOTIDE SEQUENCE [LARGE SCALE GENOMIC DNA]</scope>
    <source>
        <strain evidence="8 9">DSM 46670</strain>
    </source>
</reference>
<accession>A0ABS4TJ90</accession>
<dbReference type="PRINTS" id="PR00385">
    <property type="entry name" value="P450"/>
</dbReference>
<keyword evidence="3 7" id="KW-0479">Metal-binding</keyword>
<keyword evidence="9" id="KW-1185">Reference proteome</keyword>
<evidence type="ECO:0000256" key="3">
    <source>
        <dbReference type="ARBA" id="ARBA00022723"/>
    </source>
</evidence>
<proteinExistence type="inferred from homology"/>
<dbReference type="Pfam" id="PF00067">
    <property type="entry name" value="p450"/>
    <property type="match status" value="1"/>
</dbReference>
<dbReference type="Gene3D" id="1.10.630.10">
    <property type="entry name" value="Cytochrome P450"/>
    <property type="match status" value="1"/>
</dbReference>
<name>A0ABS4TJ90_9PSEU</name>
<dbReference type="CDD" id="cd11049">
    <property type="entry name" value="CYP170A1-like"/>
    <property type="match status" value="1"/>
</dbReference>
<dbReference type="InterPro" id="IPR036396">
    <property type="entry name" value="Cyt_P450_sf"/>
</dbReference>
<comment type="caution">
    <text evidence="8">The sequence shown here is derived from an EMBL/GenBank/DDBJ whole genome shotgun (WGS) entry which is preliminary data.</text>
</comment>
<dbReference type="PANTHER" id="PTHR24291:SF50">
    <property type="entry name" value="BIFUNCTIONAL ALBAFLAVENONE MONOOXYGENASE_TERPENE SYNTHASE"/>
    <property type="match status" value="1"/>
</dbReference>
<evidence type="ECO:0000256" key="6">
    <source>
        <dbReference type="ARBA" id="ARBA00023033"/>
    </source>
</evidence>
<evidence type="ECO:0000256" key="5">
    <source>
        <dbReference type="ARBA" id="ARBA00023004"/>
    </source>
</evidence>
<keyword evidence="6 7" id="KW-0503">Monooxygenase</keyword>
<dbReference type="EMBL" id="JAGINW010000001">
    <property type="protein sequence ID" value="MBP2323978.1"/>
    <property type="molecule type" value="Genomic_DNA"/>
</dbReference>
<evidence type="ECO:0000256" key="4">
    <source>
        <dbReference type="ARBA" id="ARBA00023002"/>
    </source>
</evidence>
<keyword evidence="5 7" id="KW-0408">Iron</keyword>